<keyword evidence="1" id="KW-1133">Transmembrane helix</keyword>
<reference evidence="2 3" key="1">
    <citation type="submission" date="2011-02" db="EMBL/GenBank/DDBJ databases">
        <authorList>
            <person name="Nelson K.E."/>
            <person name="Sutton G."/>
            <person name="Torralba M."/>
            <person name="Durkin S."/>
            <person name="Harkins D."/>
            <person name="Montgomery R."/>
            <person name="Ziemer C."/>
            <person name="Klaassens E."/>
            <person name="Ocuiv P."/>
            <person name="Morrison M."/>
        </authorList>
    </citation>
    <scope>NUCLEOTIDE SEQUENCE [LARGE SCALE GENOMIC DNA]</scope>
    <source>
        <strain evidence="2 3">8</strain>
    </source>
</reference>
<evidence type="ECO:0000256" key="1">
    <source>
        <dbReference type="SAM" id="Phobius"/>
    </source>
</evidence>
<evidence type="ECO:0000313" key="2">
    <source>
        <dbReference type="EMBL" id="EGC04355.1"/>
    </source>
</evidence>
<accession>E9S8R5</accession>
<feature type="transmembrane region" description="Helical" evidence="1">
    <location>
        <begin position="12"/>
        <end position="34"/>
    </location>
</feature>
<comment type="caution">
    <text evidence="2">The sequence shown here is derived from an EMBL/GenBank/DDBJ whole genome shotgun (WGS) entry which is preliminary data.</text>
</comment>
<feature type="transmembrane region" description="Helical" evidence="1">
    <location>
        <begin position="132"/>
        <end position="155"/>
    </location>
</feature>
<dbReference type="Proteomes" id="UP000004259">
    <property type="component" value="Unassembled WGS sequence"/>
</dbReference>
<dbReference type="RefSeq" id="WP_002847382.1">
    <property type="nucleotide sequence ID" value="NZ_ADKM02000030.1"/>
</dbReference>
<name>E9S8R5_RUMAL</name>
<evidence type="ECO:0008006" key="4">
    <source>
        <dbReference type="Google" id="ProtNLM"/>
    </source>
</evidence>
<sequence>MSNNREGASRSAKMFCVGLVAFFGLVFVCGGIFMMHRYNDFKEKCTAVVNGTVEREVVGKVHADDLASPEYRYAAGKFNILINVEDDAVFRHKNIYAEINGRKAGDAISIYYSPDDPDLYYLSDRVDNDRTAAIFALAAGGAMFVGAAFLLRLALKTPKDNGKVDLRKI</sequence>
<dbReference type="EMBL" id="ADKM02000030">
    <property type="protein sequence ID" value="EGC04355.1"/>
    <property type="molecule type" value="Genomic_DNA"/>
</dbReference>
<organism evidence="2 3">
    <name type="scientific">Ruminococcus albus 8</name>
    <dbReference type="NCBI Taxonomy" id="246199"/>
    <lineage>
        <taxon>Bacteria</taxon>
        <taxon>Bacillati</taxon>
        <taxon>Bacillota</taxon>
        <taxon>Clostridia</taxon>
        <taxon>Eubacteriales</taxon>
        <taxon>Oscillospiraceae</taxon>
        <taxon>Ruminococcus</taxon>
    </lineage>
</organism>
<proteinExistence type="predicted"/>
<gene>
    <name evidence="2" type="ORF">CUS_5181</name>
</gene>
<keyword evidence="3" id="KW-1185">Reference proteome</keyword>
<keyword evidence="1" id="KW-0812">Transmembrane</keyword>
<keyword evidence="1" id="KW-0472">Membrane</keyword>
<dbReference type="AlphaFoldDB" id="E9S8R5"/>
<evidence type="ECO:0000313" key="3">
    <source>
        <dbReference type="Proteomes" id="UP000004259"/>
    </source>
</evidence>
<protein>
    <recommendedName>
        <fullName evidence="4">DUF3592 domain-containing protein</fullName>
    </recommendedName>
</protein>